<dbReference type="PANTHER" id="PTHR21503">
    <property type="entry name" value="F-BOX-CONTAINING HYPOTHETICAL PROTEIN C.ELEGANS"/>
    <property type="match status" value="1"/>
</dbReference>
<dbReference type="PROSITE" id="PS50181">
    <property type="entry name" value="FBOX"/>
    <property type="match status" value="1"/>
</dbReference>
<evidence type="ECO:0000313" key="2">
    <source>
        <dbReference type="EMBL" id="EFO98959.1"/>
    </source>
</evidence>
<evidence type="ECO:0000313" key="3">
    <source>
        <dbReference type="Proteomes" id="UP000008281"/>
    </source>
</evidence>
<dbReference type="GeneID" id="9803888"/>
<dbReference type="Proteomes" id="UP000008281">
    <property type="component" value="Unassembled WGS sequence"/>
</dbReference>
<feature type="domain" description="F-box" evidence="1">
    <location>
        <begin position="4"/>
        <end position="50"/>
    </location>
</feature>
<organism evidence="3">
    <name type="scientific">Caenorhabditis remanei</name>
    <name type="common">Caenorhabditis vulgaris</name>
    <dbReference type="NCBI Taxonomy" id="31234"/>
    <lineage>
        <taxon>Eukaryota</taxon>
        <taxon>Metazoa</taxon>
        <taxon>Ecdysozoa</taxon>
        <taxon>Nematoda</taxon>
        <taxon>Chromadorea</taxon>
        <taxon>Rhabditida</taxon>
        <taxon>Rhabditina</taxon>
        <taxon>Rhabditomorpha</taxon>
        <taxon>Rhabditoidea</taxon>
        <taxon>Rhabditidae</taxon>
        <taxon>Peloderinae</taxon>
        <taxon>Caenorhabditis</taxon>
    </lineage>
</organism>
<dbReference type="RefSeq" id="XP_003091839.2">
    <property type="nucleotide sequence ID" value="XM_003091791.2"/>
</dbReference>
<dbReference type="Pfam" id="PF07735">
    <property type="entry name" value="FBA_2"/>
    <property type="match status" value="1"/>
</dbReference>
<keyword evidence="3" id="KW-1185">Reference proteome</keyword>
<dbReference type="AlphaFoldDB" id="E3NID6"/>
<dbReference type="InterPro" id="IPR001810">
    <property type="entry name" value="F-box_dom"/>
</dbReference>
<dbReference type="CTD" id="9803888"/>
<protein>
    <recommendedName>
        <fullName evidence="1">F-box domain-containing protein</fullName>
    </recommendedName>
</protein>
<gene>
    <name evidence="2" type="ORF">CRE_05251</name>
</gene>
<dbReference type="Pfam" id="PF00646">
    <property type="entry name" value="F-box"/>
    <property type="match status" value="1"/>
</dbReference>
<dbReference type="InterPro" id="IPR012885">
    <property type="entry name" value="F-box_Sdz-33"/>
</dbReference>
<dbReference type="HOGENOM" id="CLU_028840_6_0_1"/>
<dbReference type="KEGG" id="crq:GCK72_003035"/>
<evidence type="ECO:0000259" key="1">
    <source>
        <dbReference type="PROSITE" id="PS50181"/>
    </source>
</evidence>
<accession>E3NID6</accession>
<dbReference type="FunCoup" id="E3NID6">
    <property type="interactions" value="549"/>
</dbReference>
<dbReference type="PANTHER" id="PTHR21503:SF52">
    <property type="entry name" value="F-BOX DOMAIN-CONTAINING PROTEIN"/>
    <property type="match status" value="1"/>
</dbReference>
<sequence>MLTSFPLLRLPGVVLREVFISLNIGEKIQLSLCSKKISTQIYNDRLYSEKVIVNLDMINQGIRVHSENYTDAFEVFTDLDIWEINYSKSGRNRQEGFLSVIRHLLKMFQCKISTDISTQNSDFYEPIISELLDQQVEFKALNIVLDGSKDQNLLWNQISSNFGLVENLKVLSNTTKPGFQPVFTSWPQNMTINTSAWFTLESLLACTSSKITLLQSHLENKDLNEVLKNWKAGRFPNLEYLYVESKNITNNGTTILGMNLREFNGMVIQTDDGSKKATIEIRPYRIEMSVTLVE</sequence>
<reference evidence="2" key="1">
    <citation type="submission" date="2007-07" db="EMBL/GenBank/DDBJ databases">
        <title>PCAP assembly of the Caenorhabditis remanei genome.</title>
        <authorList>
            <consortium name="The Caenorhabditis remanei Sequencing Consortium"/>
            <person name="Wilson R.K."/>
        </authorList>
    </citation>
    <scope>NUCLEOTIDE SEQUENCE [LARGE SCALE GENOMIC DNA]</scope>
    <source>
        <strain evidence="2">PB4641</strain>
    </source>
</reference>
<dbReference type="InParanoid" id="E3NID6"/>
<dbReference type="EMBL" id="DS268699">
    <property type="protein sequence ID" value="EFO98959.1"/>
    <property type="molecule type" value="Genomic_DNA"/>
</dbReference>
<proteinExistence type="predicted"/>
<name>E3NID6_CAERE</name>